<dbReference type="Proteomes" id="UP000800041">
    <property type="component" value="Unassembled WGS sequence"/>
</dbReference>
<reference evidence="1" key="1">
    <citation type="journal article" date="2020" name="Stud. Mycol.">
        <title>101 Dothideomycetes genomes: a test case for predicting lifestyles and emergence of pathogens.</title>
        <authorList>
            <person name="Haridas S."/>
            <person name="Albert R."/>
            <person name="Binder M."/>
            <person name="Bloem J."/>
            <person name="Labutti K."/>
            <person name="Salamov A."/>
            <person name="Andreopoulos B."/>
            <person name="Baker S."/>
            <person name="Barry K."/>
            <person name="Bills G."/>
            <person name="Bluhm B."/>
            <person name="Cannon C."/>
            <person name="Castanera R."/>
            <person name="Culley D."/>
            <person name="Daum C."/>
            <person name="Ezra D."/>
            <person name="Gonzalez J."/>
            <person name="Henrissat B."/>
            <person name="Kuo A."/>
            <person name="Liang C."/>
            <person name="Lipzen A."/>
            <person name="Lutzoni F."/>
            <person name="Magnuson J."/>
            <person name="Mondo S."/>
            <person name="Nolan M."/>
            <person name="Ohm R."/>
            <person name="Pangilinan J."/>
            <person name="Park H.-J."/>
            <person name="Ramirez L."/>
            <person name="Alfaro M."/>
            <person name="Sun H."/>
            <person name="Tritt A."/>
            <person name="Yoshinaga Y."/>
            <person name="Zwiers L.-H."/>
            <person name="Turgeon B."/>
            <person name="Goodwin S."/>
            <person name="Spatafora J."/>
            <person name="Crous P."/>
            <person name="Grigoriev I."/>
        </authorList>
    </citation>
    <scope>NUCLEOTIDE SEQUENCE</scope>
    <source>
        <strain evidence="1">CBS 113979</strain>
    </source>
</reference>
<dbReference type="EMBL" id="ML977301">
    <property type="protein sequence ID" value="KAF1980544.1"/>
    <property type="molecule type" value="Genomic_DNA"/>
</dbReference>
<protein>
    <submittedName>
        <fullName evidence="1">Uncharacterized protein</fullName>
    </submittedName>
</protein>
<keyword evidence="2" id="KW-1185">Reference proteome</keyword>
<dbReference type="AlphaFoldDB" id="A0A6G1GIA2"/>
<proteinExistence type="predicted"/>
<name>A0A6G1GIA2_9PEZI</name>
<sequence>MKFGVVSFCNAVLLRIVGRCGFPADAMECAISLPFIAIIFTTFVATDSLDLFMWTFMCSFVLEENFEDFAFATDEIYCGHTSEVIDECEPVPAFVTFVDWTGQVCVNQLKSLFPWSYPCGVRNHSHLGGDTGLARLW</sequence>
<gene>
    <name evidence="1" type="ORF">K402DRAFT_426156</name>
</gene>
<accession>A0A6G1GIA2</accession>
<evidence type="ECO:0000313" key="2">
    <source>
        <dbReference type="Proteomes" id="UP000800041"/>
    </source>
</evidence>
<evidence type="ECO:0000313" key="1">
    <source>
        <dbReference type="EMBL" id="KAF1980544.1"/>
    </source>
</evidence>
<organism evidence="1 2">
    <name type="scientific">Aulographum hederae CBS 113979</name>
    <dbReference type="NCBI Taxonomy" id="1176131"/>
    <lineage>
        <taxon>Eukaryota</taxon>
        <taxon>Fungi</taxon>
        <taxon>Dikarya</taxon>
        <taxon>Ascomycota</taxon>
        <taxon>Pezizomycotina</taxon>
        <taxon>Dothideomycetes</taxon>
        <taxon>Pleosporomycetidae</taxon>
        <taxon>Aulographales</taxon>
        <taxon>Aulographaceae</taxon>
    </lineage>
</organism>